<feature type="non-terminal residue" evidence="1">
    <location>
        <position position="1"/>
    </location>
</feature>
<sequence length="97" mass="10573">SRRWRFSSLTAKIYNIGIDNIYCQKQTGFLVYNKKCKGVNGSTAASRSGKSLEIFVQMFLNNFGCGVDPLAGCPAPLYPTTVLLFGPPASQPRILPA</sequence>
<accession>A0A0V0RCA0</accession>
<feature type="non-terminal residue" evidence="1">
    <location>
        <position position="97"/>
    </location>
</feature>
<gene>
    <name evidence="1" type="ORF">T07_14302</name>
</gene>
<protein>
    <submittedName>
        <fullName evidence="1">Uncharacterized protein</fullName>
    </submittedName>
</protein>
<organism evidence="1 2">
    <name type="scientific">Trichinella nelsoni</name>
    <dbReference type="NCBI Taxonomy" id="6336"/>
    <lineage>
        <taxon>Eukaryota</taxon>
        <taxon>Metazoa</taxon>
        <taxon>Ecdysozoa</taxon>
        <taxon>Nematoda</taxon>
        <taxon>Enoplea</taxon>
        <taxon>Dorylaimia</taxon>
        <taxon>Trichinellida</taxon>
        <taxon>Trichinellidae</taxon>
        <taxon>Trichinella</taxon>
    </lineage>
</organism>
<keyword evidence="2" id="KW-1185">Reference proteome</keyword>
<proteinExistence type="predicted"/>
<evidence type="ECO:0000313" key="2">
    <source>
        <dbReference type="Proteomes" id="UP000054630"/>
    </source>
</evidence>
<comment type="caution">
    <text evidence="1">The sequence shown here is derived from an EMBL/GenBank/DDBJ whole genome shotgun (WGS) entry which is preliminary data.</text>
</comment>
<dbReference type="EMBL" id="JYDL01000737">
    <property type="protein sequence ID" value="KRX12141.1"/>
    <property type="molecule type" value="Genomic_DNA"/>
</dbReference>
<dbReference type="Proteomes" id="UP000054630">
    <property type="component" value="Unassembled WGS sequence"/>
</dbReference>
<name>A0A0V0RCA0_9BILA</name>
<reference evidence="1 2" key="1">
    <citation type="submission" date="2015-01" db="EMBL/GenBank/DDBJ databases">
        <title>Evolution of Trichinella species and genotypes.</title>
        <authorList>
            <person name="Korhonen P.K."/>
            <person name="Edoardo P."/>
            <person name="Giuseppe L.R."/>
            <person name="Gasser R.B."/>
        </authorList>
    </citation>
    <scope>NUCLEOTIDE SEQUENCE [LARGE SCALE GENOMIC DNA]</scope>
    <source>
        <strain evidence="1">ISS37</strain>
    </source>
</reference>
<dbReference type="AlphaFoldDB" id="A0A0V0RCA0"/>
<evidence type="ECO:0000313" key="1">
    <source>
        <dbReference type="EMBL" id="KRX12141.1"/>
    </source>
</evidence>